<dbReference type="PROSITE" id="PS51087">
    <property type="entry name" value="APAG"/>
    <property type="match status" value="1"/>
</dbReference>
<accession>A0ABX7PX28</accession>
<dbReference type="PANTHER" id="PTHR14289:SF16">
    <property type="entry name" value="POLYMERASE DELTA-INTERACTING PROTEIN 2"/>
    <property type="match status" value="1"/>
</dbReference>
<dbReference type="InterPro" id="IPR007474">
    <property type="entry name" value="ApaG_domain"/>
</dbReference>
<evidence type="ECO:0000313" key="2">
    <source>
        <dbReference type="EMBL" id="QSR87144.1"/>
    </source>
</evidence>
<dbReference type="PANTHER" id="PTHR14289">
    <property type="entry name" value="F-BOX ONLY PROTEIN 3"/>
    <property type="match status" value="1"/>
</dbReference>
<protein>
    <submittedName>
        <fullName evidence="2">ApaG domain</fullName>
    </submittedName>
</protein>
<dbReference type="Proteomes" id="UP000663088">
    <property type="component" value="Chromosome"/>
</dbReference>
<name>A0ABX7PX28_9BACT</name>
<feature type="domain" description="ApaG" evidence="1">
    <location>
        <begin position="5"/>
        <end position="126"/>
    </location>
</feature>
<dbReference type="Pfam" id="PF04379">
    <property type="entry name" value="DUF525"/>
    <property type="match status" value="1"/>
</dbReference>
<dbReference type="RefSeq" id="WP_206847595.1">
    <property type="nucleotide sequence ID" value="NZ_CP065956.1"/>
</dbReference>
<dbReference type="SUPFAM" id="SSF110069">
    <property type="entry name" value="ApaG-like"/>
    <property type="match status" value="1"/>
</dbReference>
<sequence length="126" mass="14342">MGQSLKKVDDVKVIIEHLEFERSKSLSSYYLYVCFYYISIVNSSPQTIILKGRKWIVTNDLGEKVVIEGMGIVGSYPKLRQGEKFRYSSHHFFSRPSVAEGAYFGINSENIPIVVPIPKFPLLIPP</sequence>
<evidence type="ECO:0000313" key="3">
    <source>
        <dbReference type="Proteomes" id="UP000663088"/>
    </source>
</evidence>
<organism evidence="2 3">
    <name type="scientific">Candidatus Methylacidiphilum infernorum</name>
    <dbReference type="NCBI Taxonomy" id="511746"/>
    <lineage>
        <taxon>Bacteria</taxon>
        <taxon>Pseudomonadati</taxon>
        <taxon>Verrucomicrobiota</taxon>
        <taxon>Methylacidiphilae</taxon>
        <taxon>Methylacidiphilales</taxon>
        <taxon>Methylacidiphilaceae</taxon>
        <taxon>Methylacidiphilum (ex Ratnadevi et al. 2023)</taxon>
    </lineage>
</organism>
<proteinExistence type="predicted"/>
<dbReference type="EMBL" id="CP065956">
    <property type="protein sequence ID" value="QSR87144.1"/>
    <property type="molecule type" value="Genomic_DNA"/>
</dbReference>
<dbReference type="InterPro" id="IPR036767">
    <property type="entry name" value="ApaG_sf"/>
</dbReference>
<evidence type="ECO:0000259" key="1">
    <source>
        <dbReference type="PROSITE" id="PS51087"/>
    </source>
</evidence>
<keyword evidence="3" id="KW-1185">Reference proteome</keyword>
<reference evidence="2 3" key="1">
    <citation type="submission" date="2020-12" db="EMBL/GenBank/DDBJ databases">
        <authorList>
            <person name="Awala S.I."/>
            <person name="Gwak J.-H."/>
            <person name="Kim S.-J."/>
            <person name="Rhee S.-K."/>
        </authorList>
    </citation>
    <scope>NUCLEOTIDE SEQUENCE [LARGE SCALE GENOMIC DNA]</scope>
    <source>
        <strain evidence="2 3">IT5</strain>
    </source>
</reference>
<dbReference type="Gene3D" id="2.60.40.1470">
    <property type="entry name" value="ApaG domain"/>
    <property type="match status" value="1"/>
</dbReference>
<gene>
    <name evidence="2" type="ORF">EM20IM_02010</name>
</gene>